<dbReference type="PANTHER" id="PTHR11751">
    <property type="entry name" value="ALANINE AMINOTRANSFERASE"/>
    <property type="match status" value="1"/>
</dbReference>
<evidence type="ECO:0000256" key="1">
    <source>
        <dbReference type="ARBA" id="ARBA00001933"/>
    </source>
</evidence>
<dbReference type="GO" id="GO:0009853">
    <property type="term" value="P:photorespiration"/>
    <property type="evidence" value="ECO:0007669"/>
    <property type="project" value="TreeGrafter"/>
</dbReference>
<dbReference type="InterPro" id="IPR015421">
    <property type="entry name" value="PyrdxlP-dep_Trfase_major"/>
</dbReference>
<dbReference type="Proteomes" id="UP000224567">
    <property type="component" value="Unassembled WGS sequence"/>
</dbReference>
<name>A0A2G2XBN6_CAPBA</name>
<dbReference type="GO" id="GO:0047958">
    <property type="term" value="F:glycine:2-oxoglutarate aminotransferase activity"/>
    <property type="evidence" value="ECO:0007669"/>
    <property type="project" value="TreeGrafter"/>
</dbReference>
<proteinExistence type="predicted"/>
<accession>A0A2G2XBN6</accession>
<comment type="subunit">
    <text evidence="2">Homodimer.</text>
</comment>
<dbReference type="OrthoDB" id="45007at2759"/>
<keyword evidence="8" id="KW-1185">Reference proteome</keyword>
<dbReference type="InterPro" id="IPR045088">
    <property type="entry name" value="ALAT1/2-like"/>
</dbReference>
<keyword evidence="3 7" id="KW-0032">Aminotransferase</keyword>
<dbReference type="EMBL" id="MLFT02000002">
    <property type="protein sequence ID" value="PHT54914.1"/>
    <property type="molecule type" value="Genomic_DNA"/>
</dbReference>
<dbReference type="InterPro" id="IPR015424">
    <property type="entry name" value="PyrdxlP-dep_Trfase"/>
</dbReference>
<sequence length="188" mass="20414">MYEGSGRGDGENREKMAIEPADEPSKCPEPASTLDKFMARFCAYNFTSDPAAGNFCWDQQPKYTAYRENSFEHGILKGSIEKALLSHFKVIALCQAPFLLDDPNVGLLFPADAIAKAKHYLALNSGGLGAYSDSRGIPGVSKEVADFIERRDGYPSDPENIFLTDGGSKGIMQILRTTILGHTDGGTI</sequence>
<dbReference type="GO" id="GO:0008453">
    <property type="term" value="F:alanine-glyoxylate transaminase activity"/>
    <property type="evidence" value="ECO:0007669"/>
    <property type="project" value="TreeGrafter"/>
</dbReference>
<dbReference type="GO" id="GO:0004021">
    <property type="term" value="F:L-alanine:2-oxoglutarate aminotransferase activity"/>
    <property type="evidence" value="ECO:0007669"/>
    <property type="project" value="TreeGrafter"/>
</dbReference>
<dbReference type="Gene3D" id="1.10.287.1970">
    <property type="match status" value="1"/>
</dbReference>
<evidence type="ECO:0000256" key="4">
    <source>
        <dbReference type="ARBA" id="ARBA00022679"/>
    </source>
</evidence>
<keyword evidence="4" id="KW-0808">Transferase</keyword>
<comment type="cofactor">
    <cofactor evidence="1">
        <name>pyridoxal 5'-phosphate</name>
        <dbReference type="ChEBI" id="CHEBI:597326"/>
    </cofactor>
</comment>
<dbReference type="PANTHER" id="PTHR11751:SF471">
    <property type="entry name" value="ALANINE TRANSAMINASE"/>
    <property type="match status" value="1"/>
</dbReference>
<evidence type="ECO:0000313" key="8">
    <source>
        <dbReference type="Proteomes" id="UP000224567"/>
    </source>
</evidence>
<comment type="caution">
    <text evidence="7">The sequence shown here is derived from an EMBL/GenBank/DDBJ whole genome shotgun (WGS) entry which is preliminary data.</text>
</comment>
<feature type="region of interest" description="Disordered" evidence="6">
    <location>
        <begin position="1"/>
        <end position="29"/>
    </location>
</feature>
<organism evidence="7 8">
    <name type="scientific">Capsicum baccatum</name>
    <name type="common">Peruvian pepper</name>
    <dbReference type="NCBI Taxonomy" id="33114"/>
    <lineage>
        <taxon>Eukaryota</taxon>
        <taxon>Viridiplantae</taxon>
        <taxon>Streptophyta</taxon>
        <taxon>Embryophyta</taxon>
        <taxon>Tracheophyta</taxon>
        <taxon>Spermatophyta</taxon>
        <taxon>Magnoliopsida</taxon>
        <taxon>eudicotyledons</taxon>
        <taxon>Gunneridae</taxon>
        <taxon>Pentapetalae</taxon>
        <taxon>asterids</taxon>
        <taxon>lamiids</taxon>
        <taxon>Solanales</taxon>
        <taxon>Solanaceae</taxon>
        <taxon>Solanoideae</taxon>
        <taxon>Capsiceae</taxon>
        <taxon>Capsicum</taxon>
    </lineage>
</organism>
<keyword evidence="5" id="KW-0663">Pyridoxal phosphate</keyword>
<protein>
    <submittedName>
        <fullName evidence="7">Glutamate--glyoxylate aminotransferase 1</fullName>
    </submittedName>
</protein>
<dbReference type="SUPFAM" id="SSF53383">
    <property type="entry name" value="PLP-dependent transferases"/>
    <property type="match status" value="1"/>
</dbReference>
<evidence type="ECO:0000313" key="7">
    <source>
        <dbReference type="EMBL" id="PHT54914.1"/>
    </source>
</evidence>
<feature type="compositionally biased region" description="Basic and acidic residues" evidence="6">
    <location>
        <begin position="1"/>
        <end position="17"/>
    </location>
</feature>
<evidence type="ECO:0000256" key="5">
    <source>
        <dbReference type="ARBA" id="ARBA00022898"/>
    </source>
</evidence>
<reference evidence="7 8" key="1">
    <citation type="journal article" date="2017" name="Genome Biol.">
        <title>New reference genome sequences of hot pepper reveal the massive evolution of plant disease-resistance genes by retroduplication.</title>
        <authorList>
            <person name="Kim S."/>
            <person name="Park J."/>
            <person name="Yeom S.I."/>
            <person name="Kim Y.M."/>
            <person name="Seo E."/>
            <person name="Kim K.T."/>
            <person name="Kim M.S."/>
            <person name="Lee J.M."/>
            <person name="Cheong K."/>
            <person name="Shin H.S."/>
            <person name="Kim S.B."/>
            <person name="Han K."/>
            <person name="Lee J."/>
            <person name="Park M."/>
            <person name="Lee H.A."/>
            <person name="Lee H.Y."/>
            <person name="Lee Y."/>
            <person name="Oh S."/>
            <person name="Lee J.H."/>
            <person name="Choi E."/>
            <person name="Choi E."/>
            <person name="Lee S.E."/>
            <person name="Jeon J."/>
            <person name="Kim H."/>
            <person name="Choi G."/>
            <person name="Song H."/>
            <person name="Lee J."/>
            <person name="Lee S.C."/>
            <person name="Kwon J.K."/>
            <person name="Lee H.Y."/>
            <person name="Koo N."/>
            <person name="Hong Y."/>
            <person name="Kim R.W."/>
            <person name="Kang W.H."/>
            <person name="Huh J.H."/>
            <person name="Kang B.C."/>
            <person name="Yang T.J."/>
            <person name="Lee Y.H."/>
            <person name="Bennetzen J.L."/>
            <person name="Choi D."/>
        </authorList>
    </citation>
    <scope>NUCLEOTIDE SEQUENCE [LARGE SCALE GENOMIC DNA]</scope>
    <source>
        <strain evidence="8">cv. PBC81</strain>
    </source>
</reference>
<dbReference type="STRING" id="33114.A0A2G2XBN6"/>
<gene>
    <name evidence="7" type="ORF">CQW23_03400</name>
</gene>
<evidence type="ECO:0000256" key="2">
    <source>
        <dbReference type="ARBA" id="ARBA00011738"/>
    </source>
</evidence>
<evidence type="ECO:0000256" key="3">
    <source>
        <dbReference type="ARBA" id="ARBA00022576"/>
    </source>
</evidence>
<evidence type="ECO:0000256" key="6">
    <source>
        <dbReference type="SAM" id="MobiDB-lite"/>
    </source>
</evidence>
<reference evidence="8" key="2">
    <citation type="journal article" date="2017" name="J. Anim. Genet.">
        <title>Multiple reference genome sequences of hot pepper reveal the massive evolution of plant disease resistance genes by retroduplication.</title>
        <authorList>
            <person name="Kim S."/>
            <person name="Park J."/>
            <person name="Yeom S.-I."/>
            <person name="Kim Y.-M."/>
            <person name="Seo E."/>
            <person name="Kim K.-T."/>
            <person name="Kim M.-S."/>
            <person name="Lee J.M."/>
            <person name="Cheong K."/>
            <person name="Shin H.-S."/>
            <person name="Kim S.-B."/>
            <person name="Han K."/>
            <person name="Lee J."/>
            <person name="Park M."/>
            <person name="Lee H.-A."/>
            <person name="Lee H.-Y."/>
            <person name="Lee Y."/>
            <person name="Oh S."/>
            <person name="Lee J.H."/>
            <person name="Choi E."/>
            <person name="Choi E."/>
            <person name="Lee S.E."/>
            <person name="Jeon J."/>
            <person name="Kim H."/>
            <person name="Choi G."/>
            <person name="Song H."/>
            <person name="Lee J."/>
            <person name="Lee S.-C."/>
            <person name="Kwon J.-K."/>
            <person name="Lee H.-Y."/>
            <person name="Koo N."/>
            <person name="Hong Y."/>
            <person name="Kim R.W."/>
            <person name="Kang W.-H."/>
            <person name="Huh J.H."/>
            <person name="Kang B.-C."/>
            <person name="Yang T.-J."/>
            <person name="Lee Y.-H."/>
            <person name="Bennetzen J.L."/>
            <person name="Choi D."/>
        </authorList>
    </citation>
    <scope>NUCLEOTIDE SEQUENCE [LARGE SCALE GENOMIC DNA]</scope>
    <source>
        <strain evidence="8">cv. PBC81</strain>
    </source>
</reference>
<dbReference type="AlphaFoldDB" id="A0A2G2XBN6"/>
<dbReference type="Gene3D" id="3.40.640.10">
    <property type="entry name" value="Type I PLP-dependent aspartate aminotransferase-like (Major domain)"/>
    <property type="match status" value="1"/>
</dbReference>